<comment type="subcellular location">
    <subcellularLocation>
        <location evidence="1">Cell membrane</location>
        <topology evidence="1">Multi-pass membrane protein</topology>
    </subcellularLocation>
</comment>
<evidence type="ECO:0000256" key="3">
    <source>
        <dbReference type="ARBA" id="ARBA00022692"/>
    </source>
</evidence>
<feature type="transmembrane region" description="Helical" evidence="6">
    <location>
        <begin position="218"/>
        <end position="240"/>
    </location>
</feature>
<dbReference type="Proteomes" id="UP000290545">
    <property type="component" value="Unassembled WGS sequence"/>
</dbReference>
<evidence type="ECO:0000313" key="8">
    <source>
        <dbReference type="Proteomes" id="UP000290545"/>
    </source>
</evidence>
<feature type="transmembrane region" description="Helical" evidence="6">
    <location>
        <begin position="42"/>
        <end position="62"/>
    </location>
</feature>
<feature type="transmembrane region" description="Helical" evidence="6">
    <location>
        <begin position="116"/>
        <end position="136"/>
    </location>
</feature>
<dbReference type="CDD" id="cd13128">
    <property type="entry name" value="MATE_Wzx_like"/>
    <property type="match status" value="1"/>
</dbReference>
<gene>
    <name evidence="7" type="ORF">ESB13_18935</name>
</gene>
<dbReference type="AlphaFoldDB" id="A0A4Q1D1W2"/>
<keyword evidence="3 6" id="KW-0812">Transmembrane</keyword>
<organism evidence="7 8">
    <name type="scientific">Filimonas effusa</name>
    <dbReference type="NCBI Taxonomy" id="2508721"/>
    <lineage>
        <taxon>Bacteria</taxon>
        <taxon>Pseudomonadati</taxon>
        <taxon>Bacteroidota</taxon>
        <taxon>Chitinophagia</taxon>
        <taxon>Chitinophagales</taxon>
        <taxon>Chitinophagaceae</taxon>
        <taxon>Filimonas</taxon>
    </lineage>
</organism>
<proteinExistence type="predicted"/>
<keyword evidence="8" id="KW-1185">Reference proteome</keyword>
<feature type="transmembrane region" description="Helical" evidence="6">
    <location>
        <begin position="148"/>
        <end position="165"/>
    </location>
</feature>
<accession>A0A4Q1D1W2</accession>
<evidence type="ECO:0000313" key="7">
    <source>
        <dbReference type="EMBL" id="RXK81865.1"/>
    </source>
</evidence>
<feature type="transmembrane region" description="Helical" evidence="6">
    <location>
        <begin position="171"/>
        <end position="192"/>
    </location>
</feature>
<dbReference type="GO" id="GO:0005886">
    <property type="term" value="C:plasma membrane"/>
    <property type="evidence" value="ECO:0007669"/>
    <property type="project" value="UniProtKB-SubCell"/>
</dbReference>
<protein>
    <submittedName>
        <fullName evidence="7">Flippase</fullName>
    </submittedName>
</protein>
<name>A0A4Q1D1W2_9BACT</name>
<dbReference type="InterPro" id="IPR002797">
    <property type="entry name" value="Polysacc_synth"/>
</dbReference>
<dbReference type="PANTHER" id="PTHR30250:SF11">
    <property type="entry name" value="O-ANTIGEN TRANSPORTER-RELATED"/>
    <property type="match status" value="1"/>
</dbReference>
<dbReference type="PANTHER" id="PTHR30250">
    <property type="entry name" value="PST FAMILY PREDICTED COLANIC ACID TRANSPORTER"/>
    <property type="match status" value="1"/>
</dbReference>
<feature type="transmembrane region" description="Helical" evidence="6">
    <location>
        <begin position="12"/>
        <end position="36"/>
    </location>
</feature>
<feature type="transmembrane region" description="Helical" evidence="6">
    <location>
        <begin position="299"/>
        <end position="320"/>
    </location>
</feature>
<feature type="transmembrane region" description="Helical" evidence="6">
    <location>
        <begin position="385"/>
        <end position="407"/>
    </location>
</feature>
<keyword evidence="5 6" id="KW-0472">Membrane</keyword>
<feature type="transmembrane region" description="Helical" evidence="6">
    <location>
        <begin position="246"/>
        <end position="267"/>
    </location>
</feature>
<keyword evidence="2" id="KW-1003">Cell membrane</keyword>
<comment type="caution">
    <text evidence="7">The sequence shown here is derived from an EMBL/GenBank/DDBJ whole genome shotgun (WGS) entry which is preliminary data.</text>
</comment>
<feature type="transmembrane region" description="Helical" evidence="6">
    <location>
        <begin position="360"/>
        <end position="379"/>
    </location>
</feature>
<evidence type="ECO:0000256" key="4">
    <source>
        <dbReference type="ARBA" id="ARBA00022989"/>
    </source>
</evidence>
<evidence type="ECO:0000256" key="1">
    <source>
        <dbReference type="ARBA" id="ARBA00004651"/>
    </source>
</evidence>
<evidence type="ECO:0000256" key="5">
    <source>
        <dbReference type="ARBA" id="ARBA00023136"/>
    </source>
</evidence>
<dbReference type="OrthoDB" id="9815702at2"/>
<dbReference type="RefSeq" id="WP_129005262.1">
    <property type="nucleotide sequence ID" value="NZ_SDHZ01000003.1"/>
</dbReference>
<evidence type="ECO:0000256" key="6">
    <source>
        <dbReference type="SAM" id="Phobius"/>
    </source>
</evidence>
<sequence>MSTTRKLTRNFGALSVIQAANFLIPFLALPLIVRVIGTEKFGALNFLVALATYFVLLINYGFDFTATRLIARDRDNQELVDKIFSQVFVVKSVLFGISVIIFSLLLFCVPKLQKDILVTILCFAACFANVFMPNWLFQGMEQLQHAAIFNLVTKLLFSVAMVLLIQQPADYWLYALFTTASQVLAGVLLFFYAMRRFKIRLRAVAFAEVKQVLWTDKAVFISTLLINLYTTSNIVLLGFLQPEKEVGIFTAAVRIIGVVQTLTLMPLSQTLFPHVGRAFAEDTSSGLTEVKKIFPIVNVLAFCISLGLIITAPLAIGILFGAEFKAAVPLLQLLAINPLLTSISNLLGTQVMLNMKKDQSFLWITGVGSVSCIMLNLLLTPTWSYYGTALAWIGTELIIVLLMAVILRRSGVSFIDRRYYSWQYLWQKVKQFKR</sequence>
<keyword evidence="4 6" id="KW-1133">Transmembrane helix</keyword>
<feature type="transmembrane region" description="Helical" evidence="6">
    <location>
        <begin position="83"/>
        <end position="104"/>
    </location>
</feature>
<dbReference type="Pfam" id="PF01943">
    <property type="entry name" value="Polysacc_synt"/>
    <property type="match status" value="1"/>
</dbReference>
<dbReference type="EMBL" id="SDHZ01000003">
    <property type="protein sequence ID" value="RXK81865.1"/>
    <property type="molecule type" value="Genomic_DNA"/>
</dbReference>
<feature type="transmembrane region" description="Helical" evidence="6">
    <location>
        <begin position="326"/>
        <end position="348"/>
    </location>
</feature>
<reference evidence="7 8" key="1">
    <citation type="submission" date="2019-01" db="EMBL/GenBank/DDBJ databases">
        <title>Filimonas sp. strain TTM-71.</title>
        <authorList>
            <person name="Chen W.-M."/>
        </authorList>
    </citation>
    <scope>NUCLEOTIDE SEQUENCE [LARGE SCALE GENOMIC DNA]</scope>
    <source>
        <strain evidence="7 8">TTM-71</strain>
    </source>
</reference>
<evidence type="ECO:0000256" key="2">
    <source>
        <dbReference type="ARBA" id="ARBA00022475"/>
    </source>
</evidence>
<dbReference type="InterPro" id="IPR050833">
    <property type="entry name" value="Poly_Biosynth_Transport"/>
</dbReference>